<organism evidence="1 4">
    <name type="scientific">Adineta ricciae</name>
    <name type="common">Rotifer</name>
    <dbReference type="NCBI Taxonomy" id="249248"/>
    <lineage>
        <taxon>Eukaryota</taxon>
        <taxon>Metazoa</taxon>
        <taxon>Spiralia</taxon>
        <taxon>Gnathifera</taxon>
        <taxon>Rotifera</taxon>
        <taxon>Eurotatoria</taxon>
        <taxon>Bdelloidea</taxon>
        <taxon>Adinetida</taxon>
        <taxon>Adinetidae</taxon>
        <taxon>Adineta</taxon>
    </lineage>
</organism>
<sequence>MIRTSANQFVADVRKLLPQYETSEIININQSGIQLELHSSRILSHEGEKVTVGSVRSINATTRSYTVKLTITLDGHLLSPLYLSLKEPKGHTSENIRLHLFNASNVVITCSSSGKLTTSMVEYWRDHVLLSSLENIRSFHSSRTVGVNRLMERDYTIISPGAQGFKYQRKRRIPRRLYDRVLVDELDVNMSEQNNIIRLISLTHNQLSSEVFRPMTRYAWYASGYTDNHHGSFETVAG</sequence>
<comment type="caution">
    <text evidence="1">The sequence shown here is derived from an EMBL/GenBank/DDBJ whole genome shotgun (WGS) entry which is preliminary data.</text>
</comment>
<evidence type="ECO:0000313" key="3">
    <source>
        <dbReference type="Proteomes" id="UP000663828"/>
    </source>
</evidence>
<gene>
    <name evidence="1" type="ORF">EDS130_LOCUS15840</name>
    <name evidence="2" type="ORF">XAT740_LOCUS59178</name>
</gene>
<feature type="non-terminal residue" evidence="1">
    <location>
        <position position="238"/>
    </location>
</feature>
<name>A0A814I723_ADIRI</name>
<evidence type="ECO:0000313" key="2">
    <source>
        <dbReference type="EMBL" id="CAF1673687.1"/>
    </source>
</evidence>
<dbReference type="Proteomes" id="UP000663828">
    <property type="component" value="Unassembled WGS sequence"/>
</dbReference>
<accession>A0A814I723</accession>
<dbReference type="Proteomes" id="UP000663852">
    <property type="component" value="Unassembled WGS sequence"/>
</dbReference>
<reference evidence="1" key="1">
    <citation type="submission" date="2021-02" db="EMBL/GenBank/DDBJ databases">
        <authorList>
            <person name="Nowell W R."/>
        </authorList>
    </citation>
    <scope>NUCLEOTIDE SEQUENCE</scope>
</reference>
<keyword evidence="3" id="KW-1185">Reference proteome</keyword>
<protein>
    <submittedName>
        <fullName evidence="1">Uncharacterized protein</fullName>
    </submittedName>
</protein>
<proteinExistence type="predicted"/>
<dbReference type="EMBL" id="CAJNOJ010000068">
    <property type="protein sequence ID" value="CAF1019988.1"/>
    <property type="molecule type" value="Genomic_DNA"/>
</dbReference>
<evidence type="ECO:0000313" key="1">
    <source>
        <dbReference type="EMBL" id="CAF1019988.1"/>
    </source>
</evidence>
<dbReference type="EMBL" id="CAJNOR010013506">
    <property type="protein sequence ID" value="CAF1673687.1"/>
    <property type="molecule type" value="Genomic_DNA"/>
</dbReference>
<dbReference type="AlphaFoldDB" id="A0A814I723"/>
<evidence type="ECO:0000313" key="4">
    <source>
        <dbReference type="Proteomes" id="UP000663852"/>
    </source>
</evidence>
<dbReference type="OrthoDB" id="7548347at2759"/>